<protein>
    <submittedName>
        <fullName evidence="2">Uncharacterized protein</fullName>
    </submittedName>
</protein>
<feature type="region of interest" description="Disordered" evidence="1">
    <location>
        <begin position="1"/>
        <end position="23"/>
    </location>
</feature>
<feature type="compositionally biased region" description="Acidic residues" evidence="1">
    <location>
        <begin position="7"/>
        <end position="16"/>
    </location>
</feature>
<gene>
    <name evidence="2" type="ORF">NTG6680_1784</name>
</gene>
<keyword evidence="3" id="KW-1185">Reference proteome</keyword>
<organism evidence="2 3">
    <name type="scientific">Candidatus Nitrotoga arctica</name>
    <dbReference type="NCBI Taxonomy" id="453162"/>
    <lineage>
        <taxon>Bacteria</taxon>
        <taxon>Pseudomonadati</taxon>
        <taxon>Pseudomonadota</taxon>
        <taxon>Betaproteobacteria</taxon>
        <taxon>Nitrosomonadales</taxon>
        <taxon>Gallionellaceae</taxon>
        <taxon>Candidatus Nitrotoga</taxon>
    </lineage>
</organism>
<accession>A0ABN8AQX1</accession>
<evidence type="ECO:0000313" key="3">
    <source>
        <dbReference type="Proteomes" id="UP000839052"/>
    </source>
</evidence>
<dbReference type="Proteomes" id="UP000839052">
    <property type="component" value="Chromosome"/>
</dbReference>
<evidence type="ECO:0000313" key="2">
    <source>
        <dbReference type="EMBL" id="CAG9933033.1"/>
    </source>
</evidence>
<sequence length="54" mass="6284">MVQSDIQCDEDAEDAEEHNGTRDIQALPASKETVLWVVNSGWMVFCKLDWETWR</sequence>
<dbReference type="EMBL" id="OU912926">
    <property type="protein sequence ID" value="CAG9933033.1"/>
    <property type="molecule type" value="Genomic_DNA"/>
</dbReference>
<name>A0ABN8AQX1_9PROT</name>
<reference evidence="2 3" key="1">
    <citation type="submission" date="2021-10" db="EMBL/GenBank/DDBJ databases">
        <authorList>
            <person name="Koch H."/>
        </authorList>
    </citation>
    <scope>NUCLEOTIDE SEQUENCE [LARGE SCALE GENOMIC DNA]</scope>
    <source>
        <strain evidence="2">6680</strain>
    </source>
</reference>
<evidence type="ECO:0000256" key="1">
    <source>
        <dbReference type="SAM" id="MobiDB-lite"/>
    </source>
</evidence>
<proteinExistence type="predicted"/>